<dbReference type="Pfam" id="PF13499">
    <property type="entry name" value="EF-hand_7"/>
    <property type="match status" value="1"/>
</dbReference>
<reference evidence="5" key="1">
    <citation type="submission" date="2018-11" db="EMBL/GenBank/DDBJ databases">
        <authorList>
            <person name="Alioto T."/>
            <person name="Alioto T."/>
        </authorList>
    </citation>
    <scope>NUCLEOTIDE SEQUENCE</scope>
</reference>
<feature type="region of interest" description="Disordered" evidence="3">
    <location>
        <begin position="1"/>
        <end position="39"/>
    </location>
</feature>
<dbReference type="InterPro" id="IPR002048">
    <property type="entry name" value="EF_hand_dom"/>
</dbReference>
<dbReference type="SMART" id="SM00054">
    <property type="entry name" value="EFh"/>
    <property type="match status" value="3"/>
</dbReference>
<dbReference type="Proteomes" id="UP000596742">
    <property type="component" value="Unassembled WGS sequence"/>
</dbReference>
<evidence type="ECO:0000256" key="1">
    <source>
        <dbReference type="ARBA" id="ARBA00022737"/>
    </source>
</evidence>
<dbReference type="EMBL" id="UYJE01007011">
    <property type="protein sequence ID" value="VDI51016.1"/>
    <property type="molecule type" value="Genomic_DNA"/>
</dbReference>
<evidence type="ECO:0000313" key="5">
    <source>
        <dbReference type="EMBL" id="VDI51016.1"/>
    </source>
</evidence>
<protein>
    <recommendedName>
        <fullName evidence="4">EF-hand domain-containing protein</fullName>
    </recommendedName>
</protein>
<feature type="domain" description="EF-hand" evidence="4">
    <location>
        <begin position="195"/>
        <end position="230"/>
    </location>
</feature>
<keyword evidence="1" id="KW-0677">Repeat</keyword>
<keyword evidence="2" id="KW-0514">Muscle protein</keyword>
<dbReference type="OrthoDB" id="343296at2759"/>
<dbReference type="Gene3D" id="1.10.238.10">
    <property type="entry name" value="EF-hand"/>
    <property type="match status" value="2"/>
</dbReference>
<dbReference type="PANTHER" id="PTHR23048:SF0">
    <property type="entry name" value="CALMODULIN LIKE 3"/>
    <property type="match status" value="1"/>
</dbReference>
<gene>
    <name evidence="5" type="ORF">MGAL_10B053268</name>
</gene>
<dbReference type="GO" id="GO:0005509">
    <property type="term" value="F:calcium ion binding"/>
    <property type="evidence" value="ECO:0007669"/>
    <property type="project" value="InterPro"/>
</dbReference>
<accession>A0A8B6FP63</accession>
<dbReference type="PROSITE" id="PS50222">
    <property type="entry name" value="EF_HAND_2"/>
    <property type="match status" value="3"/>
</dbReference>
<feature type="compositionally biased region" description="Low complexity" evidence="3">
    <location>
        <begin position="8"/>
        <end position="23"/>
    </location>
</feature>
<dbReference type="GO" id="GO:0016460">
    <property type="term" value="C:myosin II complex"/>
    <property type="evidence" value="ECO:0007669"/>
    <property type="project" value="TreeGrafter"/>
</dbReference>
<dbReference type="SUPFAM" id="SSF47473">
    <property type="entry name" value="EF-hand"/>
    <property type="match status" value="1"/>
</dbReference>
<feature type="domain" description="EF-hand" evidence="4">
    <location>
        <begin position="305"/>
        <end position="340"/>
    </location>
</feature>
<evidence type="ECO:0000259" key="4">
    <source>
        <dbReference type="PROSITE" id="PS50222"/>
    </source>
</evidence>
<dbReference type="FunFam" id="1.10.238.10:FF:000001">
    <property type="entry name" value="Calmodulin 1"/>
    <property type="match status" value="1"/>
</dbReference>
<comment type="caution">
    <text evidence="5">The sequence shown here is derived from an EMBL/GenBank/DDBJ whole genome shotgun (WGS) entry which is preliminary data.</text>
</comment>
<dbReference type="InterPro" id="IPR011992">
    <property type="entry name" value="EF-hand-dom_pair"/>
</dbReference>
<dbReference type="CDD" id="cd00051">
    <property type="entry name" value="EFh"/>
    <property type="match status" value="1"/>
</dbReference>
<dbReference type="PANTHER" id="PTHR23048">
    <property type="entry name" value="MYOSIN LIGHT CHAIN 1, 3"/>
    <property type="match status" value="1"/>
</dbReference>
<evidence type="ECO:0000313" key="6">
    <source>
        <dbReference type="Proteomes" id="UP000596742"/>
    </source>
</evidence>
<dbReference type="AlphaFoldDB" id="A0A8B6FP63"/>
<sequence length="346" mass="39678">MAEQASMEGQVTSSTEQTETETGNDNIAIGIPTGETQNEQIVAIPSSDPPMATKKPATPELSSKEKMVRELEKMKRADSLREEWRTYEYKKLCRKNKDDLERQKLSKGVELNAGVNEAKQAIKKITDDEEFFALKKQRRHFREESALIRRKLEEKMGILIRRDNPELKQMVETFIFKPEDNSTIPERILKVLSWSEIEDLKKAFDLFDMKSKGYINARDVKRIAKMLGFRATKVVFDEMISELAGPPKDRVTFINFLDFIVKSQGEGPDPYDEILQAFKIMDTEENGFLTLADLKQICESVNLNFSNKIIQEMIEEADNTGDGKISLTEFTSIMCQTGRFKYCAPK</sequence>
<evidence type="ECO:0000256" key="3">
    <source>
        <dbReference type="SAM" id="MobiDB-lite"/>
    </source>
</evidence>
<proteinExistence type="predicted"/>
<organism evidence="5 6">
    <name type="scientific">Mytilus galloprovincialis</name>
    <name type="common">Mediterranean mussel</name>
    <dbReference type="NCBI Taxonomy" id="29158"/>
    <lineage>
        <taxon>Eukaryota</taxon>
        <taxon>Metazoa</taxon>
        <taxon>Spiralia</taxon>
        <taxon>Lophotrochozoa</taxon>
        <taxon>Mollusca</taxon>
        <taxon>Bivalvia</taxon>
        <taxon>Autobranchia</taxon>
        <taxon>Pteriomorphia</taxon>
        <taxon>Mytilida</taxon>
        <taxon>Mytiloidea</taxon>
        <taxon>Mytilidae</taxon>
        <taxon>Mytilinae</taxon>
        <taxon>Mytilus</taxon>
    </lineage>
</organism>
<feature type="domain" description="EF-hand" evidence="4">
    <location>
        <begin position="269"/>
        <end position="304"/>
    </location>
</feature>
<keyword evidence="6" id="KW-1185">Reference proteome</keyword>
<name>A0A8B6FP63_MYTGA</name>
<dbReference type="InterPro" id="IPR050230">
    <property type="entry name" value="CALM/Myosin/TropC-like"/>
</dbReference>
<evidence type="ECO:0000256" key="2">
    <source>
        <dbReference type="ARBA" id="ARBA00023179"/>
    </source>
</evidence>
<feature type="region of interest" description="Disordered" evidence="3">
    <location>
        <begin position="44"/>
        <end position="63"/>
    </location>
</feature>